<reference evidence="2" key="1">
    <citation type="journal article" date="2019" name="Sci. Rep.">
        <title>Draft genome of Tanacetum cinerariifolium, the natural source of mosquito coil.</title>
        <authorList>
            <person name="Yamashiro T."/>
            <person name="Shiraishi A."/>
            <person name="Satake H."/>
            <person name="Nakayama K."/>
        </authorList>
    </citation>
    <scope>NUCLEOTIDE SEQUENCE</scope>
</reference>
<feature type="compositionally biased region" description="Basic and acidic residues" evidence="1">
    <location>
        <begin position="1"/>
        <end position="13"/>
    </location>
</feature>
<organism evidence="2">
    <name type="scientific">Tanacetum cinerariifolium</name>
    <name type="common">Dalmatian daisy</name>
    <name type="synonym">Chrysanthemum cinerariifolium</name>
    <dbReference type="NCBI Taxonomy" id="118510"/>
    <lineage>
        <taxon>Eukaryota</taxon>
        <taxon>Viridiplantae</taxon>
        <taxon>Streptophyta</taxon>
        <taxon>Embryophyta</taxon>
        <taxon>Tracheophyta</taxon>
        <taxon>Spermatophyta</taxon>
        <taxon>Magnoliopsida</taxon>
        <taxon>eudicotyledons</taxon>
        <taxon>Gunneridae</taxon>
        <taxon>Pentapetalae</taxon>
        <taxon>asterids</taxon>
        <taxon>campanulids</taxon>
        <taxon>Asterales</taxon>
        <taxon>Asteraceae</taxon>
        <taxon>Asteroideae</taxon>
        <taxon>Anthemideae</taxon>
        <taxon>Anthemidinae</taxon>
        <taxon>Tanacetum</taxon>
    </lineage>
</organism>
<feature type="non-terminal residue" evidence="2">
    <location>
        <position position="1"/>
    </location>
</feature>
<evidence type="ECO:0000313" key="2">
    <source>
        <dbReference type="EMBL" id="GFD35253.1"/>
    </source>
</evidence>
<accession>A0A699VLP3</accession>
<comment type="caution">
    <text evidence="2">The sequence shown here is derived from an EMBL/GenBank/DDBJ whole genome shotgun (WGS) entry which is preliminary data.</text>
</comment>
<dbReference type="AlphaFoldDB" id="A0A699VLP3"/>
<feature type="region of interest" description="Disordered" evidence="1">
    <location>
        <begin position="1"/>
        <end position="45"/>
    </location>
</feature>
<name>A0A699VLP3_TANCI</name>
<sequence>SRRAEIPKADTPPRKRLLLTAPRPRCEVGESSAAAATRQPRPNTARSIREALTKPEAYSKTLEALEAGARIDILEDTGSSS</sequence>
<dbReference type="EMBL" id="BKCJ011456401">
    <property type="protein sequence ID" value="GFD35253.1"/>
    <property type="molecule type" value="Genomic_DNA"/>
</dbReference>
<evidence type="ECO:0000256" key="1">
    <source>
        <dbReference type="SAM" id="MobiDB-lite"/>
    </source>
</evidence>
<proteinExistence type="predicted"/>
<gene>
    <name evidence="2" type="ORF">Tci_907222</name>
</gene>
<protein>
    <submittedName>
        <fullName evidence="2">Uncharacterized protein</fullName>
    </submittedName>
</protein>